<dbReference type="GO" id="GO:0006508">
    <property type="term" value="P:proteolysis"/>
    <property type="evidence" value="ECO:0007669"/>
    <property type="project" value="InterPro"/>
</dbReference>
<evidence type="ECO:0000313" key="2">
    <source>
        <dbReference type="EMBL" id="KAF4660032.1"/>
    </source>
</evidence>
<protein>
    <recommendedName>
        <fullName evidence="4">Peptidase A1 domain-containing protein</fullName>
    </recommendedName>
</protein>
<name>A0A7J6LL72_PERCH</name>
<evidence type="ECO:0000256" key="1">
    <source>
        <dbReference type="SAM" id="SignalP"/>
    </source>
</evidence>
<evidence type="ECO:0000313" key="3">
    <source>
        <dbReference type="Proteomes" id="UP000591131"/>
    </source>
</evidence>
<organism evidence="2 3">
    <name type="scientific">Perkinsus chesapeaki</name>
    <name type="common">Clam parasite</name>
    <name type="synonym">Perkinsus andrewsi</name>
    <dbReference type="NCBI Taxonomy" id="330153"/>
    <lineage>
        <taxon>Eukaryota</taxon>
        <taxon>Sar</taxon>
        <taxon>Alveolata</taxon>
        <taxon>Perkinsozoa</taxon>
        <taxon>Perkinsea</taxon>
        <taxon>Perkinsida</taxon>
        <taxon>Perkinsidae</taxon>
        <taxon>Perkinsus</taxon>
    </lineage>
</organism>
<evidence type="ECO:0008006" key="4">
    <source>
        <dbReference type="Google" id="ProtNLM"/>
    </source>
</evidence>
<feature type="chain" id="PRO_5029516661" description="Peptidase A1 domain-containing protein" evidence="1">
    <location>
        <begin position="23"/>
        <end position="178"/>
    </location>
</feature>
<reference evidence="2 3" key="1">
    <citation type="submission" date="2020-04" db="EMBL/GenBank/DDBJ databases">
        <title>Perkinsus chesapeaki whole genome sequence.</title>
        <authorList>
            <person name="Bogema D.R."/>
        </authorList>
    </citation>
    <scope>NUCLEOTIDE SEQUENCE [LARGE SCALE GENOMIC DNA]</scope>
    <source>
        <strain evidence="2">ATCC PRA-425</strain>
    </source>
</reference>
<dbReference type="OrthoDB" id="15189at2759"/>
<proteinExistence type="predicted"/>
<feature type="signal peptide" evidence="1">
    <location>
        <begin position="1"/>
        <end position="22"/>
    </location>
</feature>
<sequence>MPGFIMPLLVISIVNKFFEAVGQVIRVSTQRPYIQTYGYALLGDVAVDGQVMHALVDTGTSALYFTWKDWYEHFTHPGACTTLPTGCYQCPGGCVVGPLTPINYTDGTKVDIFSHQGQLAFALGTVNSIQFGVVAGQQPTPDLVVPMNSVGLGLQAIPGYRSFMTQLQGRNEQAYFDR</sequence>
<accession>A0A7J6LL72</accession>
<comment type="caution">
    <text evidence="2">The sequence shown here is derived from an EMBL/GenBank/DDBJ whole genome shotgun (WGS) entry which is preliminary data.</text>
</comment>
<keyword evidence="1" id="KW-0732">Signal</keyword>
<dbReference type="Proteomes" id="UP000591131">
    <property type="component" value="Unassembled WGS sequence"/>
</dbReference>
<gene>
    <name evidence="2" type="ORF">FOL47_007311</name>
</gene>
<dbReference type="InterPro" id="IPR001969">
    <property type="entry name" value="Aspartic_peptidase_AS"/>
</dbReference>
<keyword evidence="3" id="KW-1185">Reference proteome</keyword>
<dbReference type="GO" id="GO:0004190">
    <property type="term" value="F:aspartic-type endopeptidase activity"/>
    <property type="evidence" value="ECO:0007669"/>
    <property type="project" value="InterPro"/>
</dbReference>
<dbReference type="PROSITE" id="PS00141">
    <property type="entry name" value="ASP_PROTEASE"/>
    <property type="match status" value="1"/>
</dbReference>
<dbReference type="EMBL" id="JAAPAO010000429">
    <property type="protein sequence ID" value="KAF4660032.1"/>
    <property type="molecule type" value="Genomic_DNA"/>
</dbReference>
<dbReference type="AlphaFoldDB" id="A0A7J6LL72"/>